<evidence type="ECO:0000313" key="5">
    <source>
        <dbReference type="EMBL" id="HFT94004.1"/>
    </source>
</evidence>
<dbReference type="CDD" id="cd00090">
    <property type="entry name" value="HTH_ARSR"/>
    <property type="match status" value="1"/>
</dbReference>
<dbReference type="SMART" id="SM00344">
    <property type="entry name" value="HTH_ASNC"/>
    <property type="match status" value="1"/>
</dbReference>
<dbReference type="PRINTS" id="PR00033">
    <property type="entry name" value="HTHASNC"/>
</dbReference>
<dbReference type="SUPFAM" id="SSF46785">
    <property type="entry name" value="Winged helix' DNA-binding domain"/>
    <property type="match status" value="1"/>
</dbReference>
<accession>A0A7C3LXU8</accession>
<dbReference type="Pfam" id="PF13412">
    <property type="entry name" value="HTH_24"/>
    <property type="match status" value="1"/>
</dbReference>
<dbReference type="InterPro" id="IPR036388">
    <property type="entry name" value="WH-like_DNA-bd_sf"/>
</dbReference>
<dbReference type="Gene3D" id="3.30.70.920">
    <property type="match status" value="1"/>
</dbReference>
<dbReference type="SUPFAM" id="SSF54909">
    <property type="entry name" value="Dimeric alpha+beta barrel"/>
    <property type="match status" value="1"/>
</dbReference>
<dbReference type="InterPro" id="IPR000485">
    <property type="entry name" value="AsnC-type_HTH_dom"/>
</dbReference>
<dbReference type="GO" id="GO:0005829">
    <property type="term" value="C:cytosol"/>
    <property type="evidence" value="ECO:0007669"/>
    <property type="project" value="TreeGrafter"/>
</dbReference>
<keyword evidence="2" id="KW-0238">DNA-binding</keyword>
<dbReference type="AlphaFoldDB" id="A0A7C3LXU8"/>
<gene>
    <name evidence="5" type="ORF">ENX03_08765</name>
</gene>
<keyword evidence="1" id="KW-0805">Transcription regulation</keyword>
<evidence type="ECO:0000256" key="1">
    <source>
        <dbReference type="ARBA" id="ARBA00023015"/>
    </source>
</evidence>
<dbReference type="InterPro" id="IPR036390">
    <property type="entry name" value="WH_DNA-bd_sf"/>
</dbReference>
<dbReference type="PANTHER" id="PTHR30154:SF34">
    <property type="entry name" value="TRANSCRIPTIONAL REGULATOR AZLB"/>
    <property type="match status" value="1"/>
</dbReference>
<comment type="caution">
    <text evidence="5">The sequence shown here is derived from an EMBL/GenBank/DDBJ whole genome shotgun (WGS) entry which is preliminary data.</text>
</comment>
<organism evidence="5">
    <name type="scientific">Leptospirillum ferriphilum</name>
    <dbReference type="NCBI Taxonomy" id="178606"/>
    <lineage>
        <taxon>Bacteria</taxon>
        <taxon>Pseudomonadati</taxon>
        <taxon>Nitrospirota</taxon>
        <taxon>Nitrospiria</taxon>
        <taxon>Nitrospirales</taxon>
        <taxon>Nitrospiraceae</taxon>
        <taxon>Leptospirillum</taxon>
    </lineage>
</organism>
<dbReference type="InterPro" id="IPR011008">
    <property type="entry name" value="Dimeric_a/b-barrel"/>
</dbReference>
<evidence type="ECO:0000256" key="3">
    <source>
        <dbReference type="ARBA" id="ARBA00023163"/>
    </source>
</evidence>
<dbReference type="InterPro" id="IPR019888">
    <property type="entry name" value="Tscrpt_reg_AsnC-like"/>
</dbReference>
<evidence type="ECO:0000256" key="2">
    <source>
        <dbReference type="ARBA" id="ARBA00023125"/>
    </source>
</evidence>
<dbReference type="EMBL" id="DTMM01000183">
    <property type="protein sequence ID" value="HFT94004.1"/>
    <property type="molecule type" value="Genomic_DNA"/>
</dbReference>
<dbReference type="PANTHER" id="PTHR30154">
    <property type="entry name" value="LEUCINE-RESPONSIVE REGULATORY PROTEIN"/>
    <property type="match status" value="1"/>
</dbReference>
<reference evidence="5" key="1">
    <citation type="journal article" date="2020" name="mSystems">
        <title>Genome- and Community-Level Interaction Insights into Carbon Utilization and Element Cycling Functions of Hydrothermarchaeota in Hydrothermal Sediment.</title>
        <authorList>
            <person name="Zhou Z."/>
            <person name="Liu Y."/>
            <person name="Xu W."/>
            <person name="Pan J."/>
            <person name="Luo Z.H."/>
            <person name="Li M."/>
        </authorList>
    </citation>
    <scope>NUCLEOTIDE SEQUENCE [LARGE SCALE GENOMIC DNA]</scope>
    <source>
        <strain evidence="5">SpSt-902</strain>
    </source>
</reference>
<dbReference type="GO" id="GO:0006355">
    <property type="term" value="P:regulation of DNA-templated transcription"/>
    <property type="evidence" value="ECO:0007669"/>
    <property type="project" value="UniProtKB-ARBA"/>
</dbReference>
<dbReference type="GO" id="GO:0043565">
    <property type="term" value="F:sequence-specific DNA binding"/>
    <property type="evidence" value="ECO:0007669"/>
    <property type="project" value="InterPro"/>
</dbReference>
<dbReference type="Pfam" id="PF01037">
    <property type="entry name" value="AsnC_trans_reg"/>
    <property type="match status" value="1"/>
</dbReference>
<dbReference type="InterPro" id="IPR011991">
    <property type="entry name" value="ArsR-like_HTH"/>
</dbReference>
<feature type="domain" description="HTH asnC-type" evidence="4">
    <location>
        <begin position="10"/>
        <end position="71"/>
    </location>
</feature>
<dbReference type="Gene3D" id="1.10.10.10">
    <property type="entry name" value="Winged helix-like DNA-binding domain superfamily/Winged helix DNA-binding domain"/>
    <property type="match status" value="1"/>
</dbReference>
<protein>
    <submittedName>
        <fullName evidence="5">Lrp/AsnC family transcriptional regulator</fullName>
    </submittedName>
</protein>
<sequence length="161" mass="18558">MKKRDIRPELDSYDRQILQELQRDGGLTNQELAGRICLSPSPCLRRVQALEDAGIILKRVALLDAQKLGLELMALIQISMDRHTPERFRGFEDHVRRYPEVQECYLITGQDADYLVKVVVRDMVHFQDFLLERLTRIEGVTGVHSSFVLRRVVDTTELPVG</sequence>
<dbReference type="GO" id="GO:0043200">
    <property type="term" value="P:response to amino acid"/>
    <property type="evidence" value="ECO:0007669"/>
    <property type="project" value="TreeGrafter"/>
</dbReference>
<keyword evidence="3" id="KW-0804">Transcription</keyword>
<proteinExistence type="predicted"/>
<dbReference type="PROSITE" id="PS50956">
    <property type="entry name" value="HTH_ASNC_2"/>
    <property type="match status" value="1"/>
</dbReference>
<dbReference type="InterPro" id="IPR019887">
    <property type="entry name" value="Tscrpt_reg_AsnC/Lrp_C"/>
</dbReference>
<evidence type="ECO:0000259" key="4">
    <source>
        <dbReference type="PROSITE" id="PS50956"/>
    </source>
</evidence>
<name>A0A7C3LXU8_9BACT</name>